<organism evidence="9 10">
    <name type="scientific">Adineta ricciae</name>
    <name type="common">Rotifer</name>
    <dbReference type="NCBI Taxonomy" id="249248"/>
    <lineage>
        <taxon>Eukaryota</taxon>
        <taxon>Metazoa</taxon>
        <taxon>Spiralia</taxon>
        <taxon>Gnathifera</taxon>
        <taxon>Rotifera</taxon>
        <taxon>Eurotatoria</taxon>
        <taxon>Bdelloidea</taxon>
        <taxon>Adinetida</taxon>
        <taxon>Adinetidae</taxon>
        <taxon>Adineta</taxon>
    </lineage>
</organism>
<feature type="compositionally biased region" description="Polar residues" evidence="7">
    <location>
        <begin position="454"/>
        <end position="471"/>
    </location>
</feature>
<dbReference type="SUPFAM" id="SSF57850">
    <property type="entry name" value="RING/U-box"/>
    <property type="match status" value="1"/>
</dbReference>
<sequence>MMHTNMDDKVAVESPLVNLLFKCPLCHGLIRSPTVINECLHRFCKLCITNYFENTTNNKCPTCQITVVNPLETLKSDLIFQRLLYKIFPYIFQREIACRPSLLSPTITNESTRISLDSIINVHLQYWDISLDLFPNSKKSSVTLSPCYLECKASTPLTLVEKFIRIKHSLPADLQIDVFYQTFLLNKDQERLIDVCFCFDRMNKNQTLDIQFVVSPYGYRAILNRIHKLKNPTSLTTIQITEQTPLKIEVPQKPTPVIPSSSASSSSGSSSIDPKIKVKIRRSQTSTNDWYIPQSKKVDEPVELPDLVNSCETIAKTAKRKQQPTTQSPVSPAKKKTTPASSTFFSVNHISQPKRTSPIKPPTKPRRRTRFIPTMVKAPPSVLDRLSMDHYDYSDHDSDSSLLCPSSDFLEQSVTTLRPSEMVIGNIEGNGTDSTETKRVQKTICKVPPYIPESTASENSSSIIKPTPMYRSSSPIRRTLLPKKLSTIIPSLTDRLPSPDSTSAAPLDLSLK</sequence>
<evidence type="ECO:0000313" key="10">
    <source>
        <dbReference type="Proteomes" id="UP000663852"/>
    </source>
</evidence>
<protein>
    <recommendedName>
        <fullName evidence="8">RING-type domain-containing protein</fullName>
    </recommendedName>
</protein>
<proteinExistence type="predicted"/>
<comment type="subcellular location">
    <subcellularLocation>
        <location evidence="1">Nucleus</location>
    </subcellularLocation>
</comment>
<feature type="compositionally biased region" description="Low complexity" evidence="7">
    <location>
        <begin position="260"/>
        <end position="271"/>
    </location>
</feature>
<dbReference type="AlphaFoldDB" id="A0A813T2I9"/>
<feature type="region of interest" description="Disordered" evidence="7">
    <location>
        <begin position="491"/>
        <end position="512"/>
    </location>
</feature>
<dbReference type="Gene3D" id="3.10.20.90">
    <property type="entry name" value="Phosphatidylinositol 3-kinase Catalytic Subunit, Chain A, domain 1"/>
    <property type="match status" value="1"/>
</dbReference>
<dbReference type="Gene3D" id="3.30.40.10">
    <property type="entry name" value="Zinc/RING finger domain, C3HC4 (zinc finger)"/>
    <property type="match status" value="1"/>
</dbReference>
<name>A0A813T2I9_ADIRI</name>
<evidence type="ECO:0000256" key="2">
    <source>
        <dbReference type="ARBA" id="ARBA00022723"/>
    </source>
</evidence>
<dbReference type="PROSITE" id="PS50089">
    <property type="entry name" value="ZF_RING_2"/>
    <property type="match status" value="1"/>
</dbReference>
<comment type="caution">
    <text evidence="9">The sequence shown here is derived from an EMBL/GenBank/DDBJ whole genome shotgun (WGS) entry which is preliminary data.</text>
</comment>
<feature type="domain" description="RING-type" evidence="8">
    <location>
        <begin position="23"/>
        <end position="64"/>
    </location>
</feature>
<evidence type="ECO:0000256" key="4">
    <source>
        <dbReference type="ARBA" id="ARBA00022833"/>
    </source>
</evidence>
<evidence type="ECO:0000256" key="3">
    <source>
        <dbReference type="ARBA" id="ARBA00022771"/>
    </source>
</evidence>
<keyword evidence="2" id="KW-0479">Metal-binding</keyword>
<dbReference type="Pfam" id="PF13923">
    <property type="entry name" value="zf-C3HC4_2"/>
    <property type="match status" value="1"/>
</dbReference>
<reference evidence="9" key="1">
    <citation type="submission" date="2021-02" db="EMBL/GenBank/DDBJ databases">
        <authorList>
            <person name="Nowell W R."/>
        </authorList>
    </citation>
    <scope>NUCLEOTIDE SEQUENCE</scope>
</reference>
<dbReference type="InterPro" id="IPR017907">
    <property type="entry name" value="Znf_RING_CS"/>
</dbReference>
<dbReference type="EMBL" id="CAJNOJ010000014">
    <property type="protein sequence ID" value="CAF0806401.1"/>
    <property type="molecule type" value="Genomic_DNA"/>
</dbReference>
<keyword evidence="5" id="KW-0539">Nucleus</keyword>
<keyword evidence="4" id="KW-0862">Zinc</keyword>
<evidence type="ECO:0000256" key="1">
    <source>
        <dbReference type="ARBA" id="ARBA00004123"/>
    </source>
</evidence>
<evidence type="ECO:0000313" key="9">
    <source>
        <dbReference type="EMBL" id="CAF0806401.1"/>
    </source>
</evidence>
<feature type="region of interest" description="Disordered" evidence="7">
    <location>
        <begin position="451"/>
        <end position="471"/>
    </location>
</feature>
<dbReference type="PROSITE" id="PS00518">
    <property type="entry name" value="ZF_RING_1"/>
    <property type="match status" value="1"/>
</dbReference>
<dbReference type="InterPro" id="IPR013083">
    <property type="entry name" value="Znf_RING/FYVE/PHD"/>
</dbReference>
<keyword evidence="3 6" id="KW-0863">Zinc-finger</keyword>
<accession>A0A813T2I9</accession>
<evidence type="ECO:0000259" key="8">
    <source>
        <dbReference type="PROSITE" id="PS50089"/>
    </source>
</evidence>
<dbReference type="GO" id="GO:0008270">
    <property type="term" value="F:zinc ion binding"/>
    <property type="evidence" value="ECO:0007669"/>
    <property type="project" value="UniProtKB-KW"/>
</dbReference>
<evidence type="ECO:0000256" key="6">
    <source>
        <dbReference type="PROSITE-ProRule" id="PRU00175"/>
    </source>
</evidence>
<evidence type="ECO:0000256" key="7">
    <source>
        <dbReference type="SAM" id="MobiDB-lite"/>
    </source>
</evidence>
<dbReference type="Proteomes" id="UP000663852">
    <property type="component" value="Unassembled WGS sequence"/>
</dbReference>
<dbReference type="InterPro" id="IPR051507">
    <property type="entry name" value="PcG_RING_finger"/>
</dbReference>
<dbReference type="GO" id="GO:0005634">
    <property type="term" value="C:nucleus"/>
    <property type="evidence" value="ECO:0007669"/>
    <property type="project" value="UniProtKB-SubCell"/>
</dbReference>
<dbReference type="PANTHER" id="PTHR45893">
    <property type="entry name" value="POLYCOMB GROUP RING FINGER PROTEIN"/>
    <property type="match status" value="1"/>
</dbReference>
<feature type="region of interest" description="Disordered" evidence="7">
    <location>
        <begin position="316"/>
        <end position="340"/>
    </location>
</feature>
<gene>
    <name evidence="9" type="ORF">EDS130_LOCUS5116</name>
</gene>
<feature type="region of interest" description="Disordered" evidence="7">
    <location>
        <begin position="249"/>
        <end position="277"/>
    </location>
</feature>
<evidence type="ECO:0000256" key="5">
    <source>
        <dbReference type="ARBA" id="ARBA00023242"/>
    </source>
</evidence>
<dbReference type="SMART" id="SM00184">
    <property type="entry name" value="RING"/>
    <property type="match status" value="1"/>
</dbReference>
<dbReference type="InterPro" id="IPR001841">
    <property type="entry name" value="Znf_RING"/>
</dbReference>
<dbReference type="OrthoDB" id="1305878at2759"/>